<protein>
    <submittedName>
        <fullName evidence="3">Glycosyltransferase family 4 protein</fullName>
    </submittedName>
</protein>
<proteinExistence type="predicted"/>
<dbReference type="RefSeq" id="WP_341801839.1">
    <property type="nucleotide sequence ID" value="NZ_BAAADD010000007.1"/>
</dbReference>
<dbReference type="PANTHER" id="PTHR46401">
    <property type="entry name" value="GLYCOSYLTRANSFERASE WBBK-RELATED"/>
    <property type="match status" value="1"/>
</dbReference>
<evidence type="ECO:0000259" key="1">
    <source>
        <dbReference type="Pfam" id="PF00534"/>
    </source>
</evidence>
<dbReference type="EMBL" id="BAAADD010000007">
    <property type="protein sequence ID" value="GAA0577677.1"/>
    <property type="molecule type" value="Genomic_DNA"/>
</dbReference>
<dbReference type="CDD" id="cd03801">
    <property type="entry name" value="GT4_PimA-like"/>
    <property type="match status" value="1"/>
</dbReference>
<dbReference type="Pfam" id="PF13579">
    <property type="entry name" value="Glyco_trans_4_4"/>
    <property type="match status" value="1"/>
</dbReference>
<dbReference type="PANTHER" id="PTHR46401:SF8">
    <property type="entry name" value="BLL6006 PROTEIN"/>
    <property type="match status" value="1"/>
</dbReference>
<gene>
    <name evidence="3" type="ORF">GCM10008942_28200</name>
</gene>
<dbReference type="InterPro" id="IPR028098">
    <property type="entry name" value="Glyco_trans_4-like_N"/>
</dbReference>
<dbReference type="InterPro" id="IPR001296">
    <property type="entry name" value="Glyco_trans_1"/>
</dbReference>
<organism evidence="3 4">
    <name type="scientific">Rhizomicrobium electricum</name>
    <dbReference type="NCBI Taxonomy" id="480070"/>
    <lineage>
        <taxon>Bacteria</taxon>
        <taxon>Pseudomonadati</taxon>
        <taxon>Pseudomonadota</taxon>
        <taxon>Alphaproteobacteria</taxon>
        <taxon>Micropepsales</taxon>
        <taxon>Micropepsaceae</taxon>
        <taxon>Rhizomicrobium</taxon>
    </lineage>
</organism>
<sequence>MTTPLRIAAFGFRSLPPRAGAAGADKFALEMFTRLAAAGHHVVAYSRVYPDQADEVPHDFHGVRVIPFRTVGGKGFDTLLHSARATWDIIRHNRADIVHIQNGGNSIFAIPLRLAGKRTFLSQDGVDWERAKWPWYAKLYLWLSQFVTAHVHTGVIFDNVFAQDAFEKKFRRHYTFIPFGADVHYDRSGEAVLDELRLEKDGYFLFVGRFIRDKGLQYLIPAFQKLKTDKKLVLVGGSPNPSPFEAEMRAAAANDKRIVFPGYVYGARTHALMKHAYAYIQPSDVEGLSPVILEAAYLGAPIICSDIVQNKYAMGEAARYFRASDTDDLAKVLDEAVRETADLKALAVKGQSEVERRFSWNNLVAAHVRVFRGAPASATIETTPA</sequence>
<evidence type="ECO:0000313" key="4">
    <source>
        <dbReference type="Proteomes" id="UP001499951"/>
    </source>
</evidence>
<dbReference type="Proteomes" id="UP001499951">
    <property type="component" value="Unassembled WGS sequence"/>
</dbReference>
<evidence type="ECO:0000259" key="2">
    <source>
        <dbReference type="Pfam" id="PF13579"/>
    </source>
</evidence>
<comment type="caution">
    <text evidence="3">The sequence shown here is derived from an EMBL/GenBank/DDBJ whole genome shotgun (WGS) entry which is preliminary data.</text>
</comment>
<dbReference type="Gene3D" id="3.40.50.2000">
    <property type="entry name" value="Glycogen Phosphorylase B"/>
    <property type="match status" value="2"/>
</dbReference>
<feature type="domain" description="Glycosyltransferase subfamily 4-like N-terminal" evidence="2">
    <location>
        <begin position="23"/>
        <end position="180"/>
    </location>
</feature>
<keyword evidence="4" id="KW-1185">Reference proteome</keyword>
<feature type="domain" description="Glycosyl transferase family 1" evidence="1">
    <location>
        <begin position="199"/>
        <end position="340"/>
    </location>
</feature>
<reference evidence="3 4" key="1">
    <citation type="journal article" date="2019" name="Int. J. Syst. Evol. Microbiol.">
        <title>The Global Catalogue of Microorganisms (GCM) 10K type strain sequencing project: providing services to taxonomists for standard genome sequencing and annotation.</title>
        <authorList>
            <consortium name="The Broad Institute Genomics Platform"/>
            <consortium name="The Broad Institute Genome Sequencing Center for Infectious Disease"/>
            <person name="Wu L."/>
            <person name="Ma J."/>
        </authorList>
    </citation>
    <scope>NUCLEOTIDE SEQUENCE [LARGE SCALE GENOMIC DNA]</scope>
    <source>
        <strain evidence="3 4">JCM 15089</strain>
    </source>
</reference>
<accession>A0ABN1EYD1</accession>
<name>A0ABN1EYD1_9PROT</name>
<dbReference type="Pfam" id="PF00534">
    <property type="entry name" value="Glycos_transf_1"/>
    <property type="match status" value="1"/>
</dbReference>
<evidence type="ECO:0000313" key="3">
    <source>
        <dbReference type="EMBL" id="GAA0577677.1"/>
    </source>
</evidence>
<dbReference type="SUPFAM" id="SSF53756">
    <property type="entry name" value="UDP-Glycosyltransferase/glycogen phosphorylase"/>
    <property type="match status" value="1"/>
</dbReference>